<dbReference type="SUPFAM" id="SSF143100">
    <property type="entry name" value="TTHA1013/TTHA0281-like"/>
    <property type="match status" value="1"/>
</dbReference>
<dbReference type="InterPro" id="IPR035069">
    <property type="entry name" value="TTHA1013/TTHA0281-like"/>
</dbReference>
<evidence type="ECO:0000313" key="3">
    <source>
        <dbReference type="Proteomes" id="UP000277424"/>
    </source>
</evidence>
<dbReference type="InterPro" id="IPR031807">
    <property type="entry name" value="HicB-like"/>
</dbReference>
<proteinExistence type="predicted"/>
<reference evidence="2 3" key="1">
    <citation type="submission" date="2018-10" db="EMBL/GenBank/DDBJ databases">
        <title>Comparative analysis of microorganisms from saline springs in Andes Mountain Range, Colombia.</title>
        <authorList>
            <person name="Rubin E."/>
        </authorList>
    </citation>
    <scope>NUCLEOTIDE SEQUENCE [LARGE SCALE GENOMIC DNA]</scope>
    <source>
        <strain evidence="2 3">USBA 36</strain>
    </source>
</reference>
<dbReference type="Gene3D" id="3.30.160.250">
    <property type="match status" value="1"/>
</dbReference>
<name>A0A420WG22_9PROT</name>
<comment type="caution">
    <text evidence="2">The sequence shown here is derived from an EMBL/GenBank/DDBJ whole genome shotgun (WGS) entry which is preliminary data.</text>
</comment>
<feature type="domain" description="HicB-like antitoxin of toxin-antitoxin system" evidence="1">
    <location>
        <begin position="4"/>
        <end position="62"/>
    </location>
</feature>
<evidence type="ECO:0000313" key="2">
    <source>
        <dbReference type="EMBL" id="RKQ69916.1"/>
    </source>
</evidence>
<gene>
    <name evidence="2" type="ORF">BCL74_1850</name>
</gene>
<dbReference type="EMBL" id="RBIG01000002">
    <property type="protein sequence ID" value="RKQ69916.1"/>
    <property type="molecule type" value="Genomic_DNA"/>
</dbReference>
<dbReference type="Proteomes" id="UP000277424">
    <property type="component" value="Unassembled WGS sequence"/>
</dbReference>
<dbReference type="Pfam" id="PF15919">
    <property type="entry name" value="HicB_lk_antitox"/>
    <property type="match status" value="1"/>
</dbReference>
<accession>A0A420WG22</accession>
<dbReference type="AlphaFoldDB" id="A0A420WG22"/>
<dbReference type="RefSeq" id="WP_121219380.1">
    <property type="nucleotide sequence ID" value="NZ_RBIG01000002.1"/>
</dbReference>
<organism evidence="2 3">
    <name type="scientific">Oceanibaculum indicum</name>
    <dbReference type="NCBI Taxonomy" id="526216"/>
    <lineage>
        <taxon>Bacteria</taxon>
        <taxon>Pseudomonadati</taxon>
        <taxon>Pseudomonadota</taxon>
        <taxon>Alphaproteobacteria</taxon>
        <taxon>Rhodospirillales</taxon>
        <taxon>Oceanibaculaceae</taxon>
        <taxon>Oceanibaculum</taxon>
    </lineage>
</organism>
<evidence type="ECO:0000259" key="1">
    <source>
        <dbReference type="Pfam" id="PF15919"/>
    </source>
</evidence>
<sequence>MLTYPVVLTRDDNGTLLATCPDLPEVTSYGETAEAAVRQARDAIEEAIAARLDAWEPVPEGTDGAVQATLSTLLTLKVTLYRTLWEQGKTRADLMRLLGWKRTQVDRLFDPNHATQLDQFDAAFAALGKGIDVAQTDLTSFLAR</sequence>
<dbReference type="OrthoDB" id="7357190at2"/>
<protein>
    <submittedName>
        <fullName evidence="2">Antitoxin HicB</fullName>
    </submittedName>
</protein>